<protein>
    <submittedName>
        <fullName evidence="1">Uncharacterized protein</fullName>
    </submittedName>
</protein>
<sequence>MKYKIRTTIVMCLLILCVSGCDMRQEEKTVKENPETATISIENGKEEITKLSYPKKQYTEFENKMGEDRSEYAKPISEGNSLGHSIMGKDGLVETEGVYHLKSGEEFERFIQIGNFLGEDLDFKLLVFNNCEQIEFDVDGKRQSVCDVYIKENEKLPIPVTLSSFHKGLNDIIFLIVCDSDINLTSDERIDTYDFNTVYLRCTIYVDDESIPEFQPVDVQGEVAEDITDFMLHEEKEEVNKIFTGKSLKKNEEMDYYLTVGNAEEEDMDFALLLLEDWEQKPLDGEMKKIIHMSAGTQITIPLKASFKEEGVHEITVLKIASIYKEYDPESGVEVESSTRLGMEVK</sequence>
<proteinExistence type="predicted"/>
<dbReference type="Proteomes" id="UP000307720">
    <property type="component" value="Unassembled WGS sequence"/>
</dbReference>
<accession>A0AC61R0J1</accession>
<organism evidence="1 2">
    <name type="scientific">Hominisplanchenecus murintestinalis</name>
    <dbReference type="NCBI Taxonomy" id="2941517"/>
    <lineage>
        <taxon>Bacteria</taxon>
        <taxon>Bacillati</taxon>
        <taxon>Bacillota</taxon>
        <taxon>Clostridia</taxon>
        <taxon>Lachnospirales</taxon>
        <taxon>Lachnospiraceae</taxon>
        <taxon>Hominisplanchenecus</taxon>
    </lineage>
</organism>
<evidence type="ECO:0000313" key="1">
    <source>
        <dbReference type="EMBL" id="TGX99330.1"/>
    </source>
</evidence>
<name>A0AC61R0J1_9FIRM</name>
<evidence type="ECO:0000313" key="2">
    <source>
        <dbReference type="Proteomes" id="UP000307720"/>
    </source>
</evidence>
<keyword evidence="2" id="KW-1185">Reference proteome</keyword>
<reference evidence="1" key="1">
    <citation type="submission" date="2019-04" db="EMBL/GenBank/DDBJ databases">
        <title>Microbes associate with the intestines of laboratory mice.</title>
        <authorList>
            <person name="Navarre W."/>
            <person name="Wong E."/>
            <person name="Huang K."/>
            <person name="Tropini C."/>
            <person name="Ng K."/>
            <person name="Yu B."/>
        </authorList>
    </citation>
    <scope>NUCLEOTIDE SEQUENCE</scope>
    <source>
        <strain evidence="1">NM72_1-8</strain>
    </source>
</reference>
<gene>
    <name evidence="1" type="ORF">E5357_05635</name>
</gene>
<comment type="caution">
    <text evidence="1">The sequence shown here is derived from an EMBL/GenBank/DDBJ whole genome shotgun (WGS) entry which is preliminary data.</text>
</comment>
<dbReference type="EMBL" id="SRZB01000008">
    <property type="protein sequence ID" value="TGX99330.1"/>
    <property type="molecule type" value="Genomic_DNA"/>
</dbReference>